<dbReference type="RefSeq" id="WP_345133896.1">
    <property type="nucleotide sequence ID" value="NZ_BAABAT010000025.1"/>
</dbReference>
<comment type="subunit">
    <text evidence="5 7">Monomer.</text>
</comment>
<keyword evidence="5" id="KW-0963">Cytoplasm</keyword>
<accession>A0ABP8DIK2</accession>
<comment type="pathway">
    <text evidence="5">Purine metabolism; AMP biosynthesis via salvage pathway; AMP from ADP: step 1/1.</text>
</comment>
<comment type="subcellular location">
    <subcellularLocation>
        <location evidence="5 7">Cytoplasm</location>
    </subcellularLocation>
</comment>
<dbReference type="Proteomes" id="UP001500620">
    <property type="component" value="Unassembled WGS sequence"/>
</dbReference>
<dbReference type="Gene3D" id="3.40.50.300">
    <property type="entry name" value="P-loop containing nucleotide triphosphate hydrolases"/>
    <property type="match status" value="1"/>
</dbReference>
<gene>
    <name evidence="5" type="primary">adk</name>
    <name evidence="8" type="ORF">GCM10022255_071800</name>
</gene>
<comment type="similarity">
    <text evidence="5 6">Belongs to the adenylate kinase family.</text>
</comment>
<dbReference type="InterPro" id="IPR033690">
    <property type="entry name" value="Adenylat_kinase_CS"/>
</dbReference>
<proteinExistence type="inferred from homology"/>
<comment type="caution">
    <text evidence="8">The sequence shown here is derived from an EMBL/GenBank/DDBJ whole genome shotgun (WGS) entry which is preliminary data.</text>
</comment>
<name>A0ABP8DIK2_9ACTN</name>
<dbReference type="EC" id="2.7.4.3" evidence="5 7"/>
<reference evidence="9" key="1">
    <citation type="journal article" date="2019" name="Int. J. Syst. Evol. Microbiol.">
        <title>The Global Catalogue of Microorganisms (GCM) 10K type strain sequencing project: providing services to taxonomists for standard genome sequencing and annotation.</title>
        <authorList>
            <consortium name="The Broad Institute Genomics Platform"/>
            <consortium name="The Broad Institute Genome Sequencing Center for Infectious Disease"/>
            <person name="Wu L."/>
            <person name="Ma J."/>
        </authorList>
    </citation>
    <scope>NUCLEOTIDE SEQUENCE [LARGE SCALE GENOMIC DNA]</scope>
    <source>
        <strain evidence="9">JCM 17441</strain>
    </source>
</reference>
<keyword evidence="3 5" id="KW-0547">Nucleotide-binding</keyword>
<keyword evidence="5 7" id="KW-0067">ATP-binding</keyword>
<evidence type="ECO:0000256" key="3">
    <source>
        <dbReference type="ARBA" id="ARBA00022741"/>
    </source>
</evidence>
<dbReference type="InterPro" id="IPR000850">
    <property type="entry name" value="Adenylat/UMP-CMP_kin"/>
</dbReference>
<keyword evidence="4 5" id="KW-0418">Kinase</keyword>
<feature type="binding site" evidence="5">
    <location>
        <begin position="57"/>
        <end position="59"/>
    </location>
    <ligand>
        <name>AMP</name>
        <dbReference type="ChEBI" id="CHEBI:456215"/>
    </ligand>
</feature>
<feature type="binding site" evidence="5">
    <location>
        <position position="36"/>
    </location>
    <ligand>
        <name>AMP</name>
        <dbReference type="ChEBI" id="CHEBI:456215"/>
    </ligand>
</feature>
<evidence type="ECO:0000256" key="4">
    <source>
        <dbReference type="ARBA" id="ARBA00022777"/>
    </source>
</evidence>
<evidence type="ECO:0000256" key="2">
    <source>
        <dbReference type="ARBA" id="ARBA00022727"/>
    </source>
</evidence>
<feature type="binding site" evidence="5">
    <location>
        <position position="173"/>
    </location>
    <ligand>
        <name>ATP</name>
        <dbReference type="ChEBI" id="CHEBI:30616"/>
    </ligand>
</feature>
<comment type="catalytic activity">
    <reaction evidence="5 7">
        <text>AMP + ATP = 2 ADP</text>
        <dbReference type="Rhea" id="RHEA:12973"/>
        <dbReference type="ChEBI" id="CHEBI:30616"/>
        <dbReference type="ChEBI" id="CHEBI:456215"/>
        <dbReference type="ChEBI" id="CHEBI:456216"/>
        <dbReference type="EC" id="2.7.4.3"/>
    </reaction>
</comment>
<feature type="binding site" evidence="5">
    <location>
        <position position="128"/>
    </location>
    <ligand>
        <name>ATP</name>
        <dbReference type="ChEBI" id="CHEBI:30616"/>
    </ligand>
</feature>
<dbReference type="InterPro" id="IPR027417">
    <property type="entry name" value="P-loop_NTPase"/>
</dbReference>
<feature type="binding site" evidence="5">
    <location>
        <begin position="10"/>
        <end position="15"/>
    </location>
    <ligand>
        <name>ATP</name>
        <dbReference type="ChEBI" id="CHEBI:30616"/>
    </ligand>
</feature>
<dbReference type="NCBIfam" id="NF011100">
    <property type="entry name" value="PRK14527.1"/>
    <property type="match status" value="1"/>
</dbReference>
<dbReference type="PRINTS" id="PR00094">
    <property type="entry name" value="ADENYLTKNASE"/>
</dbReference>
<evidence type="ECO:0000256" key="6">
    <source>
        <dbReference type="RuleBase" id="RU003330"/>
    </source>
</evidence>
<dbReference type="HAMAP" id="MF_00235">
    <property type="entry name" value="Adenylate_kinase_Adk"/>
    <property type="match status" value="1"/>
</dbReference>
<evidence type="ECO:0000313" key="9">
    <source>
        <dbReference type="Proteomes" id="UP001500620"/>
    </source>
</evidence>
<dbReference type="EMBL" id="BAABAT010000025">
    <property type="protein sequence ID" value="GAA4256931.1"/>
    <property type="molecule type" value="Genomic_DNA"/>
</dbReference>
<dbReference type="GO" id="GO:0016301">
    <property type="term" value="F:kinase activity"/>
    <property type="evidence" value="ECO:0007669"/>
    <property type="project" value="UniProtKB-KW"/>
</dbReference>
<dbReference type="PROSITE" id="PS00113">
    <property type="entry name" value="ADENYLATE_KINASE"/>
    <property type="match status" value="1"/>
</dbReference>
<comment type="domain">
    <text evidence="5">Consists of three domains, a large central CORE domain and two small peripheral domains, NMPbind and LID, which undergo movements during catalysis. The LID domain closes over the site of phosphoryl transfer upon ATP binding. Assembling and dissambling the active center during each catalytic cycle provides an effective means to prevent ATP hydrolysis.</text>
</comment>
<dbReference type="PANTHER" id="PTHR23359">
    <property type="entry name" value="NUCLEOTIDE KINASE"/>
    <property type="match status" value="1"/>
</dbReference>
<feature type="binding site" evidence="5">
    <location>
        <position position="93"/>
    </location>
    <ligand>
        <name>AMP</name>
        <dbReference type="ChEBI" id="CHEBI:456215"/>
    </ligand>
</feature>
<dbReference type="SUPFAM" id="SSF52540">
    <property type="entry name" value="P-loop containing nucleoside triphosphate hydrolases"/>
    <property type="match status" value="1"/>
</dbReference>
<comment type="caution">
    <text evidence="5">Lacks conserved residue(s) required for the propagation of feature annotation.</text>
</comment>
<feature type="binding site" evidence="5">
    <location>
        <begin position="86"/>
        <end position="89"/>
    </location>
    <ligand>
        <name>AMP</name>
        <dbReference type="ChEBI" id="CHEBI:456215"/>
    </ligand>
</feature>
<organism evidence="8 9">
    <name type="scientific">Dactylosporangium darangshiense</name>
    <dbReference type="NCBI Taxonomy" id="579108"/>
    <lineage>
        <taxon>Bacteria</taxon>
        <taxon>Bacillati</taxon>
        <taxon>Actinomycetota</taxon>
        <taxon>Actinomycetes</taxon>
        <taxon>Micromonosporales</taxon>
        <taxon>Micromonosporaceae</taxon>
        <taxon>Dactylosporangium</taxon>
    </lineage>
</organism>
<comment type="function">
    <text evidence="5">Catalyzes the reversible transfer of the terminal phosphate group between ATP and AMP. Plays an important role in cellular energy homeostasis and in adenine nucleotide metabolism.</text>
</comment>
<feature type="region of interest" description="NMP" evidence="5">
    <location>
        <begin position="30"/>
        <end position="59"/>
    </location>
</feature>
<evidence type="ECO:0000313" key="8">
    <source>
        <dbReference type="EMBL" id="GAA4256931.1"/>
    </source>
</evidence>
<dbReference type="CDD" id="cd01428">
    <property type="entry name" value="ADK"/>
    <property type="match status" value="1"/>
</dbReference>
<sequence length="207" mass="22449">MRLVIIAPPGAGKGTQSARIAAHYGIPHIAVGTLLRSHVELDTRLGRSVRGYMDRGALVPDRIVLKMVRQALADAKANRVGYVLDGFPRTRSQARAAYTAASELEMTADVALHLQVDDAEAVRRMLARAAVEHRPDDAEPVIRRRLALYHQMTQPVLDGYAERGILRSVDGTGTPEEVTASVLELLDQVQANPPVDAALLALRPVLA</sequence>
<evidence type="ECO:0000256" key="5">
    <source>
        <dbReference type="HAMAP-Rule" id="MF_00235"/>
    </source>
</evidence>
<protein>
    <recommendedName>
        <fullName evidence="5 7">Adenylate kinase</fullName>
        <shortName evidence="5">AK</shortName>
        <ecNumber evidence="5 7">2.7.4.3</ecNumber>
    </recommendedName>
    <alternativeName>
        <fullName evidence="5">ATP-AMP transphosphorylase</fullName>
    </alternativeName>
    <alternativeName>
        <fullName evidence="5">ATP:AMP phosphotransferase</fullName>
    </alternativeName>
    <alternativeName>
        <fullName evidence="5">Adenylate monophosphate kinase</fullName>
    </alternativeName>
</protein>
<feature type="binding site" evidence="5">
    <location>
        <position position="134"/>
    </location>
    <ligand>
        <name>AMP</name>
        <dbReference type="ChEBI" id="CHEBI:456215"/>
    </ligand>
</feature>
<feature type="binding site" evidence="5">
    <location>
        <position position="145"/>
    </location>
    <ligand>
        <name>AMP</name>
        <dbReference type="ChEBI" id="CHEBI:456215"/>
    </ligand>
</feature>
<dbReference type="NCBIfam" id="NF001381">
    <property type="entry name" value="PRK00279.1-3"/>
    <property type="match status" value="1"/>
</dbReference>
<keyword evidence="9" id="KW-1185">Reference proteome</keyword>
<evidence type="ECO:0000256" key="7">
    <source>
        <dbReference type="RuleBase" id="RU003331"/>
    </source>
</evidence>
<keyword evidence="2 5" id="KW-0545">Nucleotide biosynthesis</keyword>
<keyword evidence="1 5" id="KW-0808">Transferase</keyword>
<evidence type="ECO:0000256" key="1">
    <source>
        <dbReference type="ARBA" id="ARBA00022679"/>
    </source>
</evidence>
<dbReference type="Pfam" id="PF00406">
    <property type="entry name" value="ADK"/>
    <property type="match status" value="1"/>
</dbReference>